<feature type="compositionally biased region" description="Polar residues" evidence="1">
    <location>
        <begin position="330"/>
        <end position="340"/>
    </location>
</feature>
<evidence type="ECO:0000256" key="1">
    <source>
        <dbReference type="SAM" id="MobiDB-lite"/>
    </source>
</evidence>
<dbReference type="AlphaFoldDB" id="A0AAJ0FIE5"/>
<organism evidence="3 4">
    <name type="scientific">Phialemonium atrogriseum</name>
    <dbReference type="NCBI Taxonomy" id="1093897"/>
    <lineage>
        <taxon>Eukaryota</taxon>
        <taxon>Fungi</taxon>
        <taxon>Dikarya</taxon>
        <taxon>Ascomycota</taxon>
        <taxon>Pezizomycotina</taxon>
        <taxon>Sordariomycetes</taxon>
        <taxon>Sordariomycetidae</taxon>
        <taxon>Cephalothecales</taxon>
        <taxon>Cephalothecaceae</taxon>
        <taxon>Phialemonium</taxon>
    </lineage>
</organism>
<feature type="transmembrane region" description="Helical" evidence="2">
    <location>
        <begin position="76"/>
        <end position="97"/>
    </location>
</feature>
<comment type="caution">
    <text evidence="3">The sequence shown here is derived from an EMBL/GenBank/DDBJ whole genome shotgun (WGS) entry which is preliminary data.</text>
</comment>
<feature type="transmembrane region" description="Helical" evidence="2">
    <location>
        <begin position="199"/>
        <end position="216"/>
    </location>
</feature>
<dbReference type="Proteomes" id="UP001244011">
    <property type="component" value="Unassembled WGS sequence"/>
</dbReference>
<keyword evidence="4" id="KW-1185">Reference proteome</keyword>
<feature type="transmembrane region" description="Helical" evidence="2">
    <location>
        <begin position="236"/>
        <end position="259"/>
    </location>
</feature>
<feature type="transmembrane region" description="Helical" evidence="2">
    <location>
        <begin position="43"/>
        <end position="64"/>
    </location>
</feature>
<gene>
    <name evidence="3" type="ORF">QBC33DRAFT_202782</name>
</gene>
<feature type="compositionally biased region" description="Gly residues" evidence="1">
    <location>
        <begin position="301"/>
        <end position="317"/>
    </location>
</feature>
<name>A0AAJ0FIE5_9PEZI</name>
<feature type="transmembrane region" description="Helical" evidence="2">
    <location>
        <begin position="14"/>
        <end position="36"/>
    </location>
</feature>
<keyword evidence="2" id="KW-1133">Transmembrane helix</keyword>
<protein>
    <submittedName>
        <fullName evidence="3">Uncharacterized protein</fullName>
    </submittedName>
</protein>
<accession>A0AAJ0FIE5</accession>
<proteinExistence type="predicted"/>
<dbReference type="EMBL" id="MU839021">
    <property type="protein sequence ID" value="KAK1764293.1"/>
    <property type="molecule type" value="Genomic_DNA"/>
</dbReference>
<keyword evidence="2" id="KW-0472">Membrane</keyword>
<evidence type="ECO:0000313" key="3">
    <source>
        <dbReference type="EMBL" id="KAK1764293.1"/>
    </source>
</evidence>
<reference evidence="3" key="1">
    <citation type="submission" date="2023-06" db="EMBL/GenBank/DDBJ databases">
        <title>Genome-scale phylogeny and comparative genomics of the fungal order Sordariales.</title>
        <authorList>
            <consortium name="Lawrence Berkeley National Laboratory"/>
            <person name="Hensen N."/>
            <person name="Bonometti L."/>
            <person name="Westerberg I."/>
            <person name="Brannstrom I.O."/>
            <person name="Guillou S."/>
            <person name="Cros-Aarteil S."/>
            <person name="Calhoun S."/>
            <person name="Haridas S."/>
            <person name="Kuo A."/>
            <person name="Mondo S."/>
            <person name="Pangilinan J."/>
            <person name="Riley R."/>
            <person name="Labutti K."/>
            <person name="Andreopoulos B."/>
            <person name="Lipzen A."/>
            <person name="Chen C."/>
            <person name="Yanf M."/>
            <person name="Daum C."/>
            <person name="Ng V."/>
            <person name="Clum A."/>
            <person name="Steindorff A."/>
            <person name="Ohm R."/>
            <person name="Martin F."/>
            <person name="Silar P."/>
            <person name="Natvig D."/>
            <person name="Lalanne C."/>
            <person name="Gautier V."/>
            <person name="Ament-Velasquez S.L."/>
            <person name="Kruys A."/>
            <person name="Hutchinson M.I."/>
            <person name="Powell A.J."/>
            <person name="Barry K."/>
            <person name="Miller A.N."/>
            <person name="Grigoriev I.V."/>
            <person name="Debuchy R."/>
            <person name="Gladieux P."/>
            <person name="Thoren M.H."/>
            <person name="Johannesson H."/>
        </authorList>
    </citation>
    <scope>NUCLEOTIDE SEQUENCE</scope>
    <source>
        <strain evidence="3">8032-3</strain>
    </source>
</reference>
<feature type="transmembrane region" description="Helical" evidence="2">
    <location>
        <begin position="153"/>
        <end position="178"/>
    </location>
</feature>
<feature type="region of interest" description="Disordered" evidence="1">
    <location>
        <begin position="300"/>
        <end position="341"/>
    </location>
</feature>
<sequence length="370" mass="40295">MSSADIVVPVYFELSWSILSTIGAANVLFGILVVGITNFSPVAAVPIVTSAAGAVANGLCYYAFYDETNGKTNQAVASAFADLLWMVQEAGLSFYSYVILSRVLRGRQWYVFAVLFWTTILAIAVVRIMIAVMRVRLILDDNDGLQTTINHLHIGYFVLIAVVECVSSYFLLTIFASAKTTSLRAAIKTGLFQYLMRSTEIRLALLAILGTMRAITYSFQATAQSATNVASQLDRFAYTMECLFPVIMFIDILASKLVFTNQVYDSSSRSRGKSYPRQFVTSRKGEGTYTASRGEHVIEVQGGGGGHGGGGAGGGGRSGHRTSSQERIIEAGSSSRTTPSDIDLEVMDPKRVGISKTVEFEVYESENRMR</sequence>
<evidence type="ECO:0000256" key="2">
    <source>
        <dbReference type="SAM" id="Phobius"/>
    </source>
</evidence>
<dbReference type="RefSeq" id="XP_060280506.1">
    <property type="nucleotide sequence ID" value="XM_060422608.1"/>
</dbReference>
<keyword evidence="2" id="KW-0812">Transmembrane</keyword>
<feature type="transmembrane region" description="Helical" evidence="2">
    <location>
        <begin position="109"/>
        <end position="133"/>
    </location>
</feature>
<evidence type="ECO:0000313" key="4">
    <source>
        <dbReference type="Proteomes" id="UP001244011"/>
    </source>
</evidence>
<dbReference type="GeneID" id="85305795"/>